<dbReference type="AlphaFoldDB" id="X1HQ54"/>
<protein>
    <submittedName>
        <fullName evidence="1">Uncharacterized protein</fullName>
    </submittedName>
</protein>
<accession>X1HQ54</accession>
<dbReference type="EMBL" id="BARU01019711">
    <property type="protein sequence ID" value="GAH55949.1"/>
    <property type="molecule type" value="Genomic_DNA"/>
</dbReference>
<sequence length="117" mass="13217">MIRVYFLPVETIDGTESVAGIEYIHDALLECTEEPDVRKLIQDTTDIEHVELISVEAYEAVTTQEDIDHYHALVSSLPLNPDRIRAGELLSSSPAVITIPEMWELMRIFGRLHGIIT</sequence>
<organism evidence="1">
    <name type="scientific">marine sediment metagenome</name>
    <dbReference type="NCBI Taxonomy" id="412755"/>
    <lineage>
        <taxon>unclassified sequences</taxon>
        <taxon>metagenomes</taxon>
        <taxon>ecological metagenomes</taxon>
    </lineage>
</organism>
<gene>
    <name evidence="1" type="ORF">S03H2_32440</name>
</gene>
<comment type="caution">
    <text evidence="1">The sequence shown here is derived from an EMBL/GenBank/DDBJ whole genome shotgun (WGS) entry which is preliminary data.</text>
</comment>
<proteinExistence type="predicted"/>
<reference evidence="1" key="1">
    <citation type="journal article" date="2014" name="Front. Microbiol.">
        <title>High frequency of phylogenetically diverse reductive dehalogenase-homologous genes in deep subseafloor sedimentary metagenomes.</title>
        <authorList>
            <person name="Kawai M."/>
            <person name="Futagami T."/>
            <person name="Toyoda A."/>
            <person name="Takaki Y."/>
            <person name="Nishi S."/>
            <person name="Hori S."/>
            <person name="Arai W."/>
            <person name="Tsubouchi T."/>
            <person name="Morono Y."/>
            <person name="Uchiyama I."/>
            <person name="Ito T."/>
            <person name="Fujiyama A."/>
            <person name="Inagaki F."/>
            <person name="Takami H."/>
        </authorList>
    </citation>
    <scope>NUCLEOTIDE SEQUENCE</scope>
    <source>
        <strain evidence="1">Expedition CK06-06</strain>
    </source>
</reference>
<name>X1HQ54_9ZZZZ</name>
<evidence type="ECO:0000313" key="1">
    <source>
        <dbReference type="EMBL" id="GAH55949.1"/>
    </source>
</evidence>